<dbReference type="CDD" id="cd01574">
    <property type="entry name" value="PBP1_LacI"/>
    <property type="match status" value="1"/>
</dbReference>
<dbReference type="STRING" id="1692.BMAGN_1289"/>
<evidence type="ECO:0000313" key="6">
    <source>
        <dbReference type="Proteomes" id="UP000029052"/>
    </source>
</evidence>
<feature type="domain" description="HTH lacI-type" evidence="4">
    <location>
        <begin position="11"/>
        <end position="65"/>
    </location>
</feature>
<dbReference type="GO" id="GO:0003700">
    <property type="term" value="F:DNA-binding transcription factor activity"/>
    <property type="evidence" value="ECO:0007669"/>
    <property type="project" value="TreeGrafter"/>
</dbReference>
<evidence type="ECO:0000259" key="4">
    <source>
        <dbReference type="PROSITE" id="PS50932"/>
    </source>
</evidence>
<dbReference type="SUPFAM" id="SSF53822">
    <property type="entry name" value="Periplasmic binding protein-like I"/>
    <property type="match status" value="1"/>
</dbReference>
<dbReference type="Gene3D" id="3.40.50.2300">
    <property type="match status" value="2"/>
</dbReference>
<dbReference type="Pfam" id="PF00356">
    <property type="entry name" value="LacI"/>
    <property type="match status" value="1"/>
</dbReference>
<accession>A0A087BEX2</accession>
<protein>
    <submittedName>
        <fullName evidence="5">LacI-type transcriptional regulator</fullName>
    </submittedName>
</protein>
<dbReference type="Pfam" id="PF13377">
    <property type="entry name" value="Peripla_BP_3"/>
    <property type="match status" value="1"/>
</dbReference>
<dbReference type="SMART" id="SM00354">
    <property type="entry name" value="HTH_LACI"/>
    <property type="match status" value="1"/>
</dbReference>
<dbReference type="AlphaFoldDB" id="A0A087BEX2"/>
<sequence length="371" mass="40398">MSGKRTSSKRPSMFEVAKLAGVSHQTVSRVINHSPDVSAKTREKVQRAIDELGYLPSNSARALASSRSRTIGLIAGGNRFYGPVSTMASIEEAARRHGLFTSVMLLQGAACTQEEFNGMCRTFEEQNVDAFIVNAPTDMMFEAALRAPVRQPRVLITSTHGAMSVAEGLRMLSSAKRQTVSIVGNDQWGGMESVAQVVTEYGHKNVLYFAGPRDWRDAMTRLLAWNRSCADLGVNSVTVQCASWDAGEAYRRMNHVLENIGRTGVRPPSCVVCANDNMAVGVMRALHEHGVRIPQDMSVVGFDDLAAMDNMTPPLSTVHPNFDDLGTVAMREVLYLLGEGKENAFAISNHGVGLIPCEFIRRRSLGPANIA</sequence>
<keyword evidence="3" id="KW-0804">Transcription</keyword>
<dbReference type="InterPro" id="IPR000843">
    <property type="entry name" value="HTH_LacI"/>
</dbReference>
<dbReference type="eggNOG" id="COG1609">
    <property type="taxonomic scope" value="Bacteria"/>
</dbReference>
<dbReference type="Proteomes" id="UP000029052">
    <property type="component" value="Unassembled WGS sequence"/>
</dbReference>
<dbReference type="GO" id="GO:0000976">
    <property type="term" value="F:transcription cis-regulatory region binding"/>
    <property type="evidence" value="ECO:0007669"/>
    <property type="project" value="TreeGrafter"/>
</dbReference>
<dbReference type="PROSITE" id="PS50932">
    <property type="entry name" value="HTH_LACI_2"/>
    <property type="match status" value="1"/>
</dbReference>
<dbReference type="PANTHER" id="PTHR30146">
    <property type="entry name" value="LACI-RELATED TRANSCRIPTIONAL REPRESSOR"/>
    <property type="match status" value="1"/>
</dbReference>
<keyword evidence="1" id="KW-0805">Transcription regulation</keyword>
<reference evidence="5 6" key="1">
    <citation type="submission" date="2014-03" db="EMBL/GenBank/DDBJ databases">
        <title>Genomics of Bifidobacteria.</title>
        <authorList>
            <person name="Ventura M."/>
            <person name="Milani C."/>
            <person name="Lugli G.A."/>
        </authorList>
    </citation>
    <scope>NUCLEOTIDE SEQUENCE [LARGE SCALE GENOMIC DNA]</scope>
    <source>
        <strain evidence="5 6">LMG 11591</strain>
    </source>
</reference>
<dbReference type="SUPFAM" id="SSF47413">
    <property type="entry name" value="lambda repressor-like DNA-binding domains"/>
    <property type="match status" value="1"/>
</dbReference>
<dbReference type="InterPro" id="IPR028082">
    <property type="entry name" value="Peripla_BP_I"/>
</dbReference>
<dbReference type="Gene3D" id="1.10.260.40">
    <property type="entry name" value="lambda repressor-like DNA-binding domains"/>
    <property type="match status" value="1"/>
</dbReference>
<dbReference type="InterPro" id="IPR010982">
    <property type="entry name" value="Lambda_DNA-bd_dom_sf"/>
</dbReference>
<organism evidence="5 6">
    <name type="scientific">Bifidobacterium magnum</name>
    <dbReference type="NCBI Taxonomy" id="1692"/>
    <lineage>
        <taxon>Bacteria</taxon>
        <taxon>Bacillati</taxon>
        <taxon>Actinomycetota</taxon>
        <taxon>Actinomycetes</taxon>
        <taxon>Bifidobacteriales</taxon>
        <taxon>Bifidobacteriaceae</taxon>
        <taxon>Bifidobacterium</taxon>
    </lineage>
</organism>
<evidence type="ECO:0000313" key="5">
    <source>
        <dbReference type="EMBL" id="KFI69572.1"/>
    </source>
</evidence>
<proteinExistence type="predicted"/>
<gene>
    <name evidence="5" type="ORF">BMAGN_1289</name>
</gene>
<dbReference type="EMBL" id="JGZB01000001">
    <property type="protein sequence ID" value="KFI69572.1"/>
    <property type="molecule type" value="Genomic_DNA"/>
</dbReference>
<dbReference type="RefSeq" id="WP_026502012.1">
    <property type="nucleotide sequence ID" value="NZ_JGZB01000001.1"/>
</dbReference>
<name>A0A087BEX2_9BIFI</name>
<comment type="caution">
    <text evidence="5">The sequence shown here is derived from an EMBL/GenBank/DDBJ whole genome shotgun (WGS) entry which is preliminary data.</text>
</comment>
<evidence type="ECO:0000256" key="2">
    <source>
        <dbReference type="ARBA" id="ARBA00023125"/>
    </source>
</evidence>
<dbReference type="PANTHER" id="PTHR30146:SF109">
    <property type="entry name" value="HTH-TYPE TRANSCRIPTIONAL REGULATOR GALS"/>
    <property type="match status" value="1"/>
</dbReference>
<dbReference type="PROSITE" id="PS00356">
    <property type="entry name" value="HTH_LACI_1"/>
    <property type="match status" value="1"/>
</dbReference>
<keyword evidence="2" id="KW-0238">DNA-binding</keyword>
<dbReference type="InterPro" id="IPR046335">
    <property type="entry name" value="LacI/GalR-like_sensor"/>
</dbReference>
<dbReference type="CDD" id="cd01392">
    <property type="entry name" value="HTH_LacI"/>
    <property type="match status" value="1"/>
</dbReference>
<evidence type="ECO:0000256" key="3">
    <source>
        <dbReference type="ARBA" id="ARBA00023163"/>
    </source>
</evidence>
<keyword evidence="6" id="KW-1185">Reference proteome</keyword>
<evidence type="ECO:0000256" key="1">
    <source>
        <dbReference type="ARBA" id="ARBA00023015"/>
    </source>
</evidence>